<reference evidence="2 3" key="1">
    <citation type="submission" date="2019-10" db="EMBL/GenBank/DDBJ databases">
        <title>Nocardia macrotermitis sp. nov. and Nocardia aurantia sp. nov., isolated from the gut of fungus growing-termite Macrotermes natalensis.</title>
        <authorList>
            <person name="Benndorf R."/>
            <person name="Schwitalla J."/>
            <person name="Martin K."/>
            <person name="De Beer W."/>
            <person name="Kaster A.-K."/>
            <person name="Vollmers J."/>
            <person name="Poulsen M."/>
            <person name="Beemelmanns C."/>
        </authorList>
    </citation>
    <scope>NUCLEOTIDE SEQUENCE [LARGE SCALE GENOMIC DNA]</scope>
    <source>
        <strain evidence="2 3">RB56</strain>
    </source>
</reference>
<evidence type="ECO:0000259" key="1">
    <source>
        <dbReference type="Pfam" id="PF01636"/>
    </source>
</evidence>
<dbReference type="SUPFAM" id="SSF56112">
    <property type="entry name" value="Protein kinase-like (PK-like)"/>
    <property type="match status" value="1"/>
</dbReference>
<accession>A0A7K0DSK8</accession>
<dbReference type="RefSeq" id="WP_319943316.1">
    <property type="nucleotide sequence ID" value="NZ_WEGI01000009.1"/>
</dbReference>
<sequence>MNTSQRGAGAVPPALPADPAQLTAEWLGSVLGVEISSVRVDAVGTGQTGATYRITPVYAGSAPGPHSLIAKLPSQHAEVRERVALGYRAEHAFYTRVAGTVAVPLPAVHHCDIATDASEFVLLMSDLRPAVQGDQIRGCTVAEARVAVEALAGLHGPRWCDPAWLSFDGAALPRAQGAVARGMGDLARFALDATLTGLGDRLSAEDRATLTAAADAVEPWLGIHPDRFCLLHGDYRLDNLLFAPDASAVTVVDWQTITIGLPARDLAYFLGTGLTPEVCERAEAELVAAYHTRLLGYGVTGYPAADGWTDYRLGMLQIPMLTTLGFAFSTETDRGDEMFLTMLSRGCAAIRRLGTIELVRTLA</sequence>
<dbReference type="InterPro" id="IPR011009">
    <property type="entry name" value="Kinase-like_dom_sf"/>
</dbReference>
<dbReference type="PANTHER" id="PTHR11012">
    <property type="entry name" value="PROTEIN KINASE-LIKE DOMAIN-CONTAINING"/>
    <property type="match status" value="1"/>
</dbReference>
<proteinExistence type="predicted"/>
<dbReference type="PANTHER" id="PTHR11012:SF30">
    <property type="entry name" value="PROTEIN KINASE-LIKE DOMAIN-CONTAINING"/>
    <property type="match status" value="1"/>
</dbReference>
<dbReference type="InterPro" id="IPR002575">
    <property type="entry name" value="Aminoglycoside_PTrfase"/>
</dbReference>
<comment type="caution">
    <text evidence="2">The sequence shown here is derived from an EMBL/GenBank/DDBJ whole genome shotgun (WGS) entry which is preliminary data.</text>
</comment>
<dbReference type="Proteomes" id="UP000431401">
    <property type="component" value="Unassembled WGS sequence"/>
</dbReference>
<feature type="domain" description="Aminoglycoside phosphotransferase" evidence="1">
    <location>
        <begin position="67"/>
        <end position="306"/>
    </location>
</feature>
<keyword evidence="3" id="KW-1185">Reference proteome</keyword>
<name>A0A7K0DSK8_9NOCA</name>
<protein>
    <recommendedName>
        <fullName evidence="1">Aminoglycoside phosphotransferase domain-containing protein</fullName>
    </recommendedName>
</protein>
<dbReference type="Gene3D" id="3.90.1200.10">
    <property type="match status" value="1"/>
</dbReference>
<dbReference type="EMBL" id="WEGI01000009">
    <property type="protein sequence ID" value="MQY28755.1"/>
    <property type="molecule type" value="Genomic_DNA"/>
</dbReference>
<evidence type="ECO:0000313" key="2">
    <source>
        <dbReference type="EMBL" id="MQY28755.1"/>
    </source>
</evidence>
<evidence type="ECO:0000313" key="3">
    <source>
        <dbReference type="Proteomes" id="UP000431401"/>
    </source>
</evidence>
<dbReference type="AlphaFoldDB" id="A0A7K0DSK8"/>
<organism evidence="2 3">
    <name type="scientific">Nocardia aurantia</name>
    <dbReference type="NCBI Taxonomy" id="2585199"/>
    <lineage>
        <taxon>Bacteria</taxon>
        <taxon>Bacillati</taxon>
        <taxon>Actinomycetota</taxon>
        <taxon>Actinomycetes</taxon>
        <taxon>Mycobacteriales</taxon>
        <taxon>Nocardiaceae</taxon>
        <taxon>Nocardia</taxon>
    </lineage>
</organism>
<dbReference type="Pfam" id="PF01636">
    <property type="entry name" value="APH"/>
    <property type="match status" value="1"/>
</dbReference>
<gene>
    <name evidence="2" type="ORF">NRB56_43390</name>
</gene>